<accession>A8F691</accession>
<dbReference type="HOGENOM" id="CLU_165492_0_0_0"/>
<dbReference type="InterPro" id="IPR011051">
    <property type="entry name" value="RmlC_Cupin_sf"/>
</dbReference>
<reference evidence="2 3" key="2">
    <citation type="journal article" date="2009" name="Proc. Natl. Acad. Sci. U.S.A.">
        <title>On the chimeric nature, thermophilic origin, and phylogenetic placement of the Thermotogales.</title>
        <authorList>
            <person name="Zhaxybayeva O."/>
            <person name="Swithers K.S."/>
            <person name="Lapierre P."/>
            <person name="Fournier G.P."/>
            <person name="Bickhart D.M."/>
            <person name="DeBoy R.T."/>
            <person name="Nelson K.E."/>
            <person name="Nesbo C.L."/>
            <person name="Doolittle W.F."/>
            <person name="Gogarten J.P."/>
            <person name="Noll K.M."/>
        </authorList>
    </citation>
    <scope>NUCLEOTIDE SEQUENCE [LARGE SCALE GENOMIC DNA]</scope>
    <source>
        <strain evidence="3">ATCC BAA-301 / DSM 14385 / NBRC 107922 / TMO</strain>
    </source>
</reference>
<dbReference type="OrthoDB" id="47271at2"/>
<dbReference type="STRING" id="416591.Tlet_1110"/>
<evidence type="ECO:0000259" key="1">
    <source>
        <dbReference type="Pfam" id="PF07883"/>
    </source>
</evidence>
<dbReference type="AlphaFoldDB" id="A8F691"/>
<dbReference type="Gene3D" id="2.60.120.10">
    <property type="entry name" value="Jelly Rolls"/>
    <property type="match status" value="1"/>
</dbReference>
<dbReference type="InterPro" id="IPR013096">
    <property type="entry name" value="Cupin_2"/>
</dbReference>
<dbReference type="Proteomes" id="UP000002016">
    <property type="component" value="Chromosome"/>
</dbReference>
<gene>
    <name evidence="2" type="ordered locus">Tlet_1110</name>
</gene>
<dbReference type="PANTHER" id="PTHR36114">
    <property type="entry name" value="16.7 KDA PROTEIN IN WHIE LOCUS"/>
    <property type="match status" value="1"/>
</dbReference>
<dbReference type="KEGG" id="tle:Tlet_1110"/>
<dbReference type="InterPro" id="IPR014710">
    <property type="entry name" value="RmlC-like_jellyroll"/>
</dbReference>
<dbReference type="InterPro" id="IPR052044">
    <property type="entry name" value="PKS_Associated_Protein"/>
</dbReference>
<organism evidence="2 3">
    <name type="scientific">Pseudothermotoga lettingae (strain ATCC BAA-301 / DSM 14385 / NBRC 107922 / TMO)</name>
    <name type="common">Thermotoga lettingae</name>
    <dbReference type="NCBI Taxonomy" id="416591"/>
    <lineage>
        <taxon>Bacteria</taxon>
        <taxon>Thermotogati</taxon>
        <taxon>Thermotogota</taxon>
        <taxon>Thermotogae</taxon>
        <taxon>Thermotogales</taxon>
        <taxon>Thermotogaceae</taxon>
        <taxon>Pseudothermotoga</taxon>
    </lineage>
</organism>
<feature type="domain" description="Cupin type-2" evidence="1">
    <location>
        <begin position="50"/>
        <end position="115"/>
    </location>
</feature>
<protein>
    <submittedName>
        <fullName evidence="2">Cupin 2 conserved barrel domain protein</fullName>
    </submittedName>
</protein>
<evidence type="ECO:0000313" key="2">
    <source>
        <dbReference type="EMBL" id="ABV33675.1"/>
    </source>
</evidence>
<dbReference type="PANTHER" id="PTHR36114:SF1">
    <property type="entry name" value="16.7 KDA PROTEIN IN WHIE LOCUS"/>
    <property type="match status" value="1"/>
</dbReference>
<evidence type="ECO:0000313" key="3">
    <source>
        <dbReference type="Proteomes" id="UP000002016"/>
    </source>
</evidence>
<dbReference type="SUPFAM" id="SSF51182">
    <property type="entry name" value="RmlC-like cupins"/>
    <property type="match status" value="1"/>
</dbReference>
<dbReference type="EMBL" id="CP000812">
    <property type="protein sequence ID" value="ABV33675.1"/>
    <property type="molecule type" value="Genomic_DNA"/>
</dbReference>
<name>A8F691_PSELT</name>
<keyword evidence="3" id="KW-1185">Reference proteome</keyword>
<dbReference type="Pfam" id="PF07883">
    <property type="entry name" value="Cupin_2"/>
    <property type="match status" value="1"/>
</dbReference>
<sequence>MLQNQVCATGKLNVGGVYMIYDMNSAKIVVKNEAVDARKIYEKHVVVAHISIQPNKVLEKHSSDTDALMYVLEGKAKVTINDQTVLLSKDQIVEFPKNVMHEIENIGNDVLRILVFKYPEE</sequence>
<dbReference type="eggNOG" id="COG0662">
    <property type="taxonomic scope" value="Bacteria"/>
</dbReference>
<proteinExistence type="predicted"/>
<reference evidence="2 3" key="1">
    <citation type="submission" date="2007-08" db="EMBL/GenBank/DDBJ databases">
        <title>Complete sequence of Thermotoga lettingae TMO.</title>
        <authorList>
            <consortium name="US DOE Joint Genome Institute"/>
            <person name="Copeland A."/>
            <person name="Lucas S."/>
            <person name="Lapidus A."/>
            <person name="Barry K."/>
            <person name="Glavina del Rio T."/>
            <person name="Dalin E."/>
            <person name="Tice H."/>
            <person name="Pitluck S."/>
            <person name="Foster B."/>
            <person name="Bruce D."/>
            <person name="Schmutz J."/>
            <person name="Larimer F."/>
            <person name="Land M."/>
            <person name="Hauser L."/>
            <person name="Kyrpides N."/>
            <person name="Mikhailova N."/>
            <person name="Nelson K."/>
            <person name="Gogarten J.P."/>
            <person name="Noll K."/>
            <person name="Richardson P."/>
        </authorList>
    </citation>
    <scope>NUCLEOTIDE SEQUENCE [LARGE SCALE GENOMIC DNA]</scope>
    <source>
        <strain evidence="3">ATCC BAA-301 / DSM 14385 / NBRC 107922 / TMO</strain>
    </source>
</reference>